<proteinExistence type="predicted"/>
<reference evidence="2 3" key="1">
    <citation type="submission" date="2015-04" db="EMBL/GenBank/DDBJ databases">
        <title>Comparative genomics of rhizobia nodulating Arachis hypogaea in China.</title>
        <authorList>
            <person name="Li Y."/>
        </authorList>
    </citation>
    <scope>NUCLEOTIDE SEQUENCE [LARGE SCALE GENOMIC DNA]</scope>
    <source>
        <strain evidence="2 3">CCBAU 51787</strain>
    </source>
</reference>
<dbReference type="AlphaFoldDB" id="A0A4Q0RWJ0"/>
<feature type="compositionally biased region" description="Polar residues" evidence="1">
    <location>
        <begin position="96"/>
        <end position="105"/>
    </location>
</feature>
<comment type="caution">
    <text evidence="2">The sequence shown here is derived from an EMBL/GenBank/DDBJ whole genome shotgun (WGS) entry which is preliminary data.</text>
</comment>
<sequence length="105" mass="11689">MVIKPLAITYIQTSQNWRFSIELFESLFPDTFGAGRTSAGLSTVYQFAAAQVLRALTAAQSLPLVGRRSIPLLHLRERPQPNAKMLTEREPMVLHSTKSSCSPDE</sequence>
<evidence type="ECO:0000256" key="1">
    <source>
        <dbReference type="SAM" id="MobiDB-lite"/>
    </source>
</evidence>
<evidence type="ECO:0000313" key="3">
    <source>
        <dbReference type="Proteomes" id="UP000290565"/>
    </source>
</evidence>
<organism evidence="2 3">
    <name type="scientific">Bradyrhizobium zhanjiangense</name>
    <dbReference type="NCBI Taxonomy" id="1325107"/>
    <lineage>
        <taxon>Bacteria</taxon>
        <taxon>Pseudomonadati</taxon>
        <taxon>Pseudomonadota</taxon>
        <taxon>Alphaproteobacteria</taxon>
        <taxon>Hyphomicrobiales</taxon>
        <taxon>Nitrobacteraceae</taxon>
        <taxon>Bradyrhizobium</taxon>
    </lineage>
</organism>
<protein>
    <submittedName>
        <fullName evidence="2">Uncharacterized protein</fullName>
    </submittedName>
</protein>
<dbReference type="EMBL" id="LBJM01000200">
    <property type="protein sequence ID" value="RXH23636.1"/>
    <property type="molecule type" value="Genomic_DNA"/>
</dbReference>
<dbReference type="Proteomes" id="UP000290565">
    <property type="component" value="Unassembled WGS sequence"/>
</dbReference>
<gene>
    <name evidence="2" type="ORF">XH94_36635</name>
</gene>
<name>A0A4Q0RWJ0_9BRAD</name>
<dbReference type="RefSeq" id="WP_128947476.1">
    <property type="nucleotide sequence ID" value="NZ_LBJM01000200.1"/>
</dbReference>
<feature type="region of interest" description="Disordered" evidence="1">
    <location>
        <begin position="84"/>
        <end position="105"/>
    </location>
</feature>
<evidence type="ECO:0000313" key="2">
    <source>
        <dbReference type="EMBL" id="RXH23636.1"/>
    </source>
</evidence>
<accession>A0A4Q0RWJ0</accession>